<feature type="transmembrane region" description="Helical" evidence="1">
    <location>
        <begin position="76"/>
        <end position="101"/>
    </location>
</feature>
<dbReference type="RefSeq" id="WP_182558083.1">
    <property type="nucleotide sequence ID" value="NZ_JACGWT010000001.1"/>
</dbReference>
<reference evidence="2 3" key="1">
    <citation type="submission" date="2020-07" db="EMBL/GenBank/DDBJ databases">
        <title>Sequencing the genomes of 1000 actinobacteria strains.</title>
        <authorList>
            <person name="Klenk H.-P."/>
        </authorList>
    </citation>
    <scope>NUCLEOTIDE SEQUENCE [LARGE SCALE GENOMIC DNA]</scope>
    <source>
        <strain evidence="2 3">DSM 100723</strain>
    </source>
</reference>
<accession>A0A7W3INR0</accession>
<dbReference type="EMBL" id="JACGWT010000001">
    <property type="protein sequence ID" value="MBA8792425.1"/>
    <property type="molecule type" value="Genomic_DNA"/>
</dbReference>
<organism evidence="2 3">
    <name type="scientific">Microlunatus kandeliicorticis</name>
    <dbReference type="NCBI Taxonomy" id="1759536"/>
    <lineage>
        <taxon>Bacteria</taxon>
        <taxon>Bacillati</taxon>
        <taxon>Actinomycetota</taxon>
        <taxon>Actinomycetes</taxon>
        <taxon>Propionibacteriales</taxon>
        <taxon>Propionibacteriaceae</taxon>
        <taxon>Microlunatus</taxon>
    </lineage>
</organism>
<feature type="transmembrane region" description="Helical" evidence="1">
    <location>
        <begin position="12"/>
        <end position="30"/>
    </location>
</feature>
<feature type="transmembrane region" description="Helical" evidence="1">
    <location>
        <begin position="227"/>
        <end position="249"/>
    </location>
</feature>
<dbReference type="Proteomes" id="UP000523079">
    <property type="component" value="Unassembled WGS sequence"/>
</dbReference>
<keyword evidence="3" id="KW-1185">Reference proteome</keyword>
<gene>
    <name evidence="2" type="ORF">FHX74_000019</name>
</gene>
<evidence type="ECO:0000313" key="3">
    <source>
        <dbReference type="Proteomes" id="UP000523079"/>
    </source>
</evidence>
<sequence length="313" mass="31405">MEVAVLGPVPFLVLGVLLAAVLVLVAIRFWSAVRPVPAGAEPPGLTRLRRVAVLARVLGLFAGLATPFLLAGVGRLGLGLALAPTVVAAVLVTAGLVAELLSWRDARGGSAALEVRRVRDYLPRATTGATVAGLVVLVAVGVWTTVVAAPDDLGRPGRSYGYTCRYGSGCDSGSFGPFPGSFYTVPLLVGLVALLVLAGLAVVVAVRRPRDGADSAVRRVDEQVRRSAVSTAVAAVLLAVSGSLTGIGLTAGRGLLVHADVLSGGLRVAGVLITGAGLAGLGLLVWAVAALVVPLVTPAPAAASPVPSAAPER</sequence>
<keyword evidence="1" id="KW-1133">Transmembrane helix</keyword>
<evidence type="ECO:0000313" key="2">
    <source>
        <dbReference type="EMBL" id="MBA8792425.1"/>
    </source>
</evidence>
<protein>
    <submittedName>
        <fullName evidence="2">Uncharacterized protein</fullName>
    </submittedName>
</protein>
<keyword evidence="1" id="KW-0472">Membrane</keyword>
<comment type="caution">
    <text evidence="2">The sequence shown here is derived from an EMBL/GenBank/DDBJ whole genome shotgun (WGS) entry which is preliminary data.</text>
</comment>
<feature type="transmembrane region" description="Helical" evidence="1">
    <location>
        <begin position="121"/>
        <end position="143"/>
    </location>
</feature>
<feature type="transmembrane region" description="Helical" evidence="1">
    <location>
        <begin position="269"/>
        <end position="293"/>
    </location>
</feature>
<keyword evidence="1" id="KW-0812">Transmembrane</keyword>
<feature type="transmembrane region" description="Helical" evidence="1">
    <location>
        <begin position="51"/>
        <end position="70"/>
    </location>
</feature>
<dbReference type="AlphaFoldDB" id="A0A7W3INR0"/>
<name>A0A7W3INR0_9ACTN</name>
<feature type="transmembrane region" description="Helical" evidence="1">
    <location>
        <begin position="182"/>
        <end position="206"/>
    </location>
</feature>
<proteinExistence type="predicted"/>
<evidence type="ECO:0000256" key="1">
    <source>
        <dbReference type="SAM" id="Phobius"/>
    </source>
</evidence>